<dbReference type="Proteomes" id="UP000479000">
    <property type="component" value="Unassembled WGS sequence"/>
</dbReference>
<sequence length="244" mass="26050">EGRILNDDAALASTTEIHERATDVGRSSAETSTTGGLPKRRSLLSTNGRKSTGDVEFMPQRAATERTTELGSSTTSDVTLTGTTTVVCGTFDVKSSVGQENTRRTADKPEAGHWTHADGGDRRTNSSRRTTAAEKSTVPMTTTVSRSTLISSFVVVDARRRADVKSRDVNSGRAPRHGRNYDVMALAGSGGIGLFDSINRIRFDCPRSIPPVPDASIRLWALGSLRFGMFSTVLGSDRSSIVAG</sequence>
<evidence type="ECO:0000256" key="1">
    <source>
        <dbReference type="SAM" id="MobiDB-lite"/>
    </source>
</evidence>
<accession>A0A6H5HET8</accession>
<gene>
    <name evidence="2" type="ORF">NTEN_LOCUS19620</name>
</gene>
<name>A0A6H5HET8_9HEMI</name>
<proteinExistence type="predicted"/>
<feature type="region of interest" description="Disordered" evidence="1">
    <location>
        <begin position="97"/>
        <end position="141"/>
    </location>
</feature>
<dbReference type="EMBL" id="CADCXU010028858">
    <property type="protein sequence ID" value="CAB0015280.1"/>
    <property type="molecule type" value="Genomic_DNA"/>
</dbReference>
<keyword evidence="3" id="KW-1185">Reference proteome</keyword>
<dbReference type="AlphaFoldDB" id="A0A6H5HET8"/>
<reference evidence="2 3" key="1">
    <citation type="submission" date="2020-02" db="EMBL/GenBank/DDBJ databases">
        <authorList>
            <person name="Ferguson B K."/>
        </authorList>
    </citation>
    <scope>NUCLEOTIDE SEQUENCE [LARGE SCALE GENOMIC DNA]</scope>
</reference>
<feature type="compositionally biased region" description="Basic and acidic residues" evidence="1">
    <location>
        <begin position="101"/>
        <end position="124"/>
    </location>
</feature>
<organism evidence="2 3">
    <name type="scientific">Nesidiocoris tenuis</name>
    <dbReference type="NCBI Taxonomy" id="355587"/>
    <lineage>
        <taxon>Eukaryota</taxon>
        <taxon>Metazoa</taxon>
        <taxon>Ecdysozoa</taxon>
        <taxon>Arthropoda</taxon>
        <taxon>Hexapoda</taxon>
        <taxon>Insecta</taxon>
        <taxon>Pterygota</taxon>
        <taxon>Neoptera</taxon>
        <taxon>Paraneoptera</taxon>
        <taxon>Hemiptera</taxon>
        <taxon>Heteroptera</taxon>
        <taxon>Panheteroptera</taxon>
        <taxon>Cimicomorpha</taxon>
        <taxon>Miridae</taxon>
        <taxon>Dicyphina</taxon>
        <taxon>Nesidiocoris</taxon>
    </lineage>
</organism>
<evidence type="ECO:0000313" key="3">
    <source>
        <dbReference type="Proteomes" id="UP000479000"/>
    </source>
</evidence>
<protein>
    <submittedName>
        <fullName evidence="2">Uncharacterized protein</fullName>
    </submittedName>
</protein>
<evidence type="ECO:0000313" key="2">
    <source>
        <dbReference type="EMBL" id="CAB0015280.1"/>
    </source>
</evidence>
<feature type="region of interest" description="Disordered" evidence="1">
    <location>
        <begin position="14"/>
        <end position="77"/>
    </location>
</feature>
<feature type="non-terminal residue" evidence="2">
    <location>
        <position position="1"/>
    </location>
</feature>